<protein>
    <submittedName>
        <fullName evidence="3">Rod-binding protein</fullName>
    </submittedName>
</protein>
<evidence type="ECO:0000313" key="4">
    <source>
        <dbReference type="Proteomes" id="UP001595615"/>
    </source>
</evidence>
<accession>A0ABV7XD95</accession>
<keyword evidence="4" id="KW-1185">Reference proteome</keyword>
<dbReference type="Pfam" id="PF10135">
    <property type="entry name" value="Rod-binding"/>
    <property type="match status" value="1"/>
</dbReference>
<name>A0ABV7XD95_9SPHN</name>
<proteinExistence type="predicted"/>
<feature type="domain" description="Flagellar protein FlgJ N-terminal" evidence="2">
    <location>
        <begin position="42"/>
        <end position="88"/>
    </location>
</feature>
<feature type="region of interest" description="Disordered" evidence="1">
    <location>
        <begin position="1"/>
        <end position="20"/>
    </location>
</feature>
<dbReference type="EMBL" id="JBHRXV010000011">
    <property type="protein sequence ID" value="MFC3714145.1"/>
    <property type="molecule type" value="Genomic_DNA"/>
</dbReference>
<evidence type="ECO:0000259" key="2">
    <source>
        <dbReference type="Pfam" id="PF10135"/>
    </source>
</evidence>
<evidence type="ECO:0000256" key="1">
    <source>
        <dbReference type="SAM" id="MobiDB-lite"/>
    </source>
</evidence>
<dbReference type="RefSeq" id="WP_380863303.1">
    <property type="nucleotide sequence ID" value="NZ_JBHRXV010000011.1"/>
</dbReference>
<dbReference type="InterPro" id="IPR019301">
    <property type="entry name" value="Flagellar_prot_FlgJ_N"/>
</dbReference>
<evidence type="ECO:0000313" key="3">
    <source>
        <dbReference type="EMBL" id="MFC3714145.1"/>
    </source>
</evidence>
<comment type="caution">
    <text evidence="3">The sequence shown here is derived from an EMBL/GenBank/DDBJ whole genome shotgun (WGS) entry which is preliminary data.</text>
</comment>
<sequence>MIGKLAPVAGATPGKPEDKQRAKLVEAAKAFEAVFVRQMIGSMRQAKLADDIFGSPSTDQFREMQDAQFADEMANKGGLGVAEMLIKQFDKQVGK</sequence>
<gene>
    <name evidence="3" type="ORF">ACFOMD_16355</name>
</gene>
<dbReference type="Proteomes" id="UP001595615">
    <property type="component" value="Unassembled WGS sequence"/>
</dbReference>
<dbReference type="PRINTS" id="PR01002">
    <property type="entry name" value="FLGFLGJ"/>
</dbReference>
<organism evidence="3 4">
    <name type="scientific">Sphingoaurantiacus capsulatus</name>
    <dbReference type="NCBI Taxonomy" id="1771310"/>
    <lineage>
        <taxon>Bacteria</taxon>
        <taxon>Pseudomonadati</taxon>
        <taxon>Pseudomonadota</taxon>
        <taxon>Alphaproteobacteria</taxon>
        <taxon>Sphingomonadales</taxon>
        <taxon>Sphingosinicellaceae</taxon>
        <taxon>Sphingoaurantiacus</taxon>
    </lineage>
</organism>
<reference evidence="4" key="1">
    <citation type="journal article" date="2019" name="Int. J. Syst. Evol. Microbiol.">
        <title>The Global Catalogue of Microorganisms (GCM) 10K type strain sequencing project: providing services to taxonomists for standard genome sequencing and annotation.</title>
        <authorList>
            <consortium name="The Broad Institute Genomics Platform"/>
            <consortium name="The Broad Institute Genome Sequencing Center for Infectious Disease"/>
            <person name="Wu L."/>
            <person name="Ma J."/>
        </authorList>
    </citation>
    <scope>NUCLEOTIDE SEQUENCE [LARGE SCALE GENOMIC DNA]</scope>
    <source>
        <strain evidence="4">KCTC 42644</strain>
    </source>
</reference>